<comment type="caution">
    <text evidence="2">The sequence shown here is derived from an EMBL/GenBank/DDBJ whole genome shotgun (WGS) entry which is preliminary data.</text>
</comment>
<reference evidence="2 3" key="1">
    <citation type="journal article" date="2019" name="Commun. Biol.">
        <title>The bagworm genome reveals a unique fibroin gene that provides high tensile strength.</title>
        <authorList>
            <person name="Kono N."/>
            <person name="Nakamura H."/>
            <person name="Ohtoshi R."/>
            <person name="Tomita M."/>
            <person name="Numata K."/>
            <person name="Arakawa K."/>
        </authorList>
    </citation>
    <scope>NUCLEOTIDE SEQUENCE [LARGE SCALE GENOMIC DNA]</scope>
</reference>
<dbReference type="AlphaFoldDB" id="A0A4C1SP28"/>
<evidence type="ECO:0000256" key="1">
    <source>
        <dbReference type="SAM" id="Phobius"/>
    </source>
</evidence>
<accession>A0A4C1SP28</accession>
<organism evidence="2 3">
    <name type="scientific">Eumeta variegata</name>
    <name type="common">Bagworm moth</name>
    <name type="synonym">Eumeta japonica</name>
    <dbReference type="NCBI Taxonomy" id="151549"/>
    <lineage>
        <taxon>Eukaryota</taxon>
        <taxon>Metazoa</taxon>
        <taxon>Ecdysozoa</taxon>
        <taxon>Arthropoda</taxon>
        <taxon>Hexapoda</taxon>
        <taxon>Insecta</taxon>
        <taxon>Pterygota</taxon>
        <taxon>Neoptera</taxon>
        <taxon>Endopterygota</taxon>
        <taxon>Lepidoptera</taxon>
        <taxon>Glossata</taxon>
        <taxon>Ditrysia</taxon>
        <taxon>Tineoidea</taxon>
        <taxon>Psychidae</taxon>
        <taxon>Oiketicinae</taxon>
        <taxon>Eumeta</taxon>
    </lineage>
</organism>
<keyword evidence="3" id="KW-1185">Reference proteome</keyword>
<feature type="transmembrane region" description="Helical" evidence="1">
    <location>
        <begin position="6"/>
        <end position="28"/>
    </location>
</feature>
<keyword evidence="1" id="KW-0812">Transmembrane</keyword>
<sequence>MNSRWLPVGNCIKILVLWLFVDNFLGYFKTYGRGRAKWFLYTNKSQLQGIRLIERTIEVTNERAMDSRYHLSGNDNDKLKNNYTPIIGNFTFSAHLLRGRSGAAPHNLETDAPGNGGN</sequence>
<evidence type="ECO:0000313" key="3">
    <source>
        <dbReference type="Proteomes" id="UP000299102"/>
    </source>
</evidence>
<dbReference type="EMBL" id="BGZK01000011">
    <property type="protein sequence ID" value="GBP03735.1"/>
    <property type="molecule type" value="Genomic_DNA"/>
</dbReference>
<keyword evidence="1" id="KW-1133">Transmembrane helix</keyword>
<proteinExistence type="predicted"/>
<keyword evidence="1" id="KW-0472">Membrane</keyword>
<gene>
    <name evidence="2" type="ORF">EVAR_2462_1</name>
</gene>
<evidence type="ECO:0000313" key="2">
    <source>
        <dbReference type="EMBL" id="GBP03735.1"/>
    </source>
</evidence>
<name>A0A4C1SP28_EUMVA</name>
<dbReference type="Proteomes" id="UP000299102">
    <property type="component" value="Unassembled WGS sequence"/>
</dbReference>
<protein>
    <submittedName>
        <fullName evidence="2">Uncharacterized protein</fullName>
    </submittedName>
</protein>